<comment type="caution">
    <text evidence="2">The sequence shown here is derived from an EMBL/GenBank/DDBJ whole genome shotgun (WGS) entry which is preliminary data.</text>
</comment>
<feature type="region of interest" description="Disordered" evidence="1">
    <location>
        <begin position="181"/>
        <end position="235"/>
    </location>
</feature>
<evidence type="ECO:0000313" key="3">
    <source>
        <dbReference type="Proteomes" id="UP001303115"/>
    </source>
</evidence>
<reference evidence="3" key="1">
    <citation type="journal article" date="2023" name="Mol. Phylogenet. Evol.">
        <title>Genome-scale phylogeny and comparative genomics of the fungal order Sordariales.</title>
        <authorList>
            <person name="Hensen N."/>
            <person name="Bonometti L."/>
            <person name="Westerberg I."/>
            <person name="Brannstrom I.O."/>
            <person name="Guillou S."/>
            <person name="Cros-Aarteil S."/>
            <person name="Calhoun S."/>
            <person name="Haridas S."/>
            <person name="Kuo A."/>
            <person name="Mondo S."/>
            <person name="Pangilinan J."/>
            <person name="Riley R."/>
            <person name="LaButti K."/>
            <person name="Andreopoulos B."/>
            <person name="Lipzen A."/>
            <person name="Chen C."/>
            <person name="Yan M."/>
            <person name="Daum C."/>
            <person name="Ng V."/>
            <person name="Clum A."/>
            <person name="Steindorff A."/>
            <person name="Ohm R.A."/>
            <person name="Martin F."/>
            <person name="Silar P."/>
            <person name="Natvig D.O."/>
            <person name="Lalanne C."/>
            <person name="Gautier V."/>
            <person name="Ament-Velasquez S.L."/>
            <person name="Kruys A."/>
            <person name="Hutchinson M.I."/>
            <person name="Powell A.J."/>
            <person name="Barry K."/>
            <person name="Miller A.N."/>
            <person name="Grigoriev I.V."/>
            <person name="Debuchy R."/>
            <person name="Gladieux P."/>
            <person name="Hiltunen Thoren M."/>
            <person name="Johannesson H."/>
        </authorList>
    </citation>
    <scope>NUCLEOTIDE SEQUENCE [LARGE SCALE GENOMIC DNA]</scope>
    <source>
        <strain evidence="3">CBS 284.82</strain>
    </source>
</reference>
<gene>
    <name evidence="2" type="ORF">C8A01DRAFT_31419</name>
</gene>
<dbReference type="Proteomes" id="UP001303115">
    <property type="component" value="Unassembled WGS sequence"/>
</dbReference>
<dbReference type="AlphaFoldDB" id="A0AAN6PTN7"/>
<evidence type="ECO:0008006" key="4">
    <source>
        <dbReference type="Google" id="ProtNLM"/>
    </source>
</evidence>
<feature type="compositionally biased region" description="Basic residues" evidence="1">
    <location>
        <begin position="287"/>
        <end position="296"/>
    </location>
</feature>
<keyword evidence="3" id="KW-1185">Reference proteome</keyword>
<evidence type="ECO:0000313" key="2">
    <source>
        <dbReference type="EMBL" id="KAK4044365.1"/>
    </source>
</evidence>
<feature type="compositionally biased region" description="Polar residues" evidence="1">
    <location>
        <begin position="298"/>
        <end position="307"/>
    </location>
</feature>
<sequence length="342" mass="36359">MCIHIIAVCPQCGTETGEYTLVRLCDVRARELNIVPLSPIDHIDRFAEARGLERCGPQGTLPVRSVFDPAPHCPNPWCPPSSQHQQTPTLPQFLLQAAQGEVLSALPRFTNPWSQDDRDILLGVALNTDLETAWAWLAAQHESDVAAGQLPSPNTHIAASRTLDADPTPAANGSAIAAQTPAGNQVAQANPGAANQPSHPNHADNAGKGNFHPANSKAGSSTAARAAQPKGRVRRPWTEEELQALHEHIANRRWTAPELPEKDPRLRNRTPEAIESKIYVLTGGRARANKAKRANRGSRTGSCNPGHNNPRRKPDPGAGPGSGPGIAGGSTLSSISMAQIAS</sequence>
<feature type="region of interest" description="Disordered" evidence="1">
    <location>
        <begin position="284"/>
        <end position="342"/>
    </location>
</feature>
<feature type="compositionally biased region" description="Polar residues" evidence="1">
    <location>
        <begin position="331"/>
        <end position="342"/>
    </location>
</feature>
<evidence type="ECO:0000256" key="1">
    <source>
        <dbReference type="SAM" id="MobiDB-lite"/>
    </source>
</evidence>
<organism evidence="2 3">
    <name type="scientific">Parachaetomium inaequale</name>
    <dbReference type="NCBI Taxonomy" id="2588326"/>
    <lineage>
        <taxon>Eukaryota</taxon>
        <taxon>Fungi</taxon>
        <taxon>Dikarya</taxon>
        <taxon>Ascomycota</taxon>
        <taxon>Pezizomycotina</taxon>
        <taxon>Sordariomycetes</taxon>
        <taxon>Sordariomycetidae</taxon>
        <taxon>Sordariales</taxon>
        <taxon>Chaetomiaceae</taxon>
        <taxon>Parachaetomium</taxon>
    </lineage>
</organism>
<name>A0AAN6PTN7_9PEZI</name>
<feature type="compositionally biased region" description="Gly residues" evidence="1">
    <location>
        <begin position="318"/>
        <end position="328"/>
    </location>
</feature>
<dbReference type="EMBL" id="MU854319">
    <property type="protein sequence ID" value="KAK4044365.1"/>
    <property type="molecule type" value="Genomic_DNA"/>
</dbReference>
<feature type="compositionally biased region" description="Polar residues" evidence="1">
    <location>
        <begin position="181"/>
        <end position="199"/>
    </location>
</feature>
<protein>
    <recommendedName>
        <fullName evidence="4">Myb-like domain-containing protein</fullName>
    </recommendedName>
</protein>
<proteinExistence type="predicted"/>
<accession>A0AAN6PTN7</accession>